<organism evidence="1 2">
    <name type="scientific">Pseudovibrio denitrificans</name>
    <dbReference type="NCBI Taxonomy" id="258256"/>
    <lineage>
        <taxon>Bacteria</taxon>
        <taxon>Pseudomonadati</taxon>
        <taxon>Pseudomonadota</taxon>
        <taxon>Alphaproteobacteria</taxon>
        <taxon>Hyphomicrobiales</taxon>
        <taxon>Stappiaceae</taxon>
        <taxon>Pseudovibrio</taxon>
    </lineage>
</organism>
<reference evidence="2" key="1">
    <citation type="submission" date="2016-10" db="EMBL/GenBank/DDBJ databases">
        <authorList>
            <person name="Varghese N."/>
            <person name="Submissions S."/>
        </authorList>
    </citation>
    <scope>NUCLEOTIDE SEQUENCE [LARGE SCALE GENOMIC DNA]</scope>
    <source>
        <strain evidence="2">DSM 17465</strain>
    </source>
</reference>
<dbReference type="AlphaFoldDB" id="A0A1I7C681"/>
<dbReference type="SUPFAM" id="SSF55331">
    <property type="entry name" value="Tautomerase/MIF"/>
    <property type="match status" value="1"/>
</dbReference>
<dbReference type="Pfam" id="PF14552">
    <property type="entry name" value="Tautomerase_2"/>
    <property type="match status" value="1"/>
</dbReference>
<proteinExistence type="predicted"/>
<evidence type="ECO:0000313" key="1">
    <source>
        <dbReference type="EMBL" id="SFT94908.1"/>
    </source>
</evidence>
<gene>
    <name evidence="1" type="ORF">SAMN05444141_105226</name>
</gene>
<dbReference type="RefSeq" id="WP_054784459.1">
    <property type="nucleotide sequence ID" value="NZ_FPBD01000005.1"/>
</dbReference>
<dbReference type="Gene3D" id="3.30.429.10">
    <property type="entry name" value="Macrophage Migration Inhibitory Factor"/>
    <property type="match status" value="1"/>
</dbReference>
<dbReference type="EMBL" id="FPBD01000005">
    <property type="protein sequence ID" value="SFT94908.1"/>
    <property type="molecule type" value="Genomic_DNA"/>
</dbReference>
<dbReference type="Proteomes" id="UP000183371">
    <property type="component" value="Unassembled WGS sequence"/>
</dbReference>
<accession>A0A1I7C681</accession>
<protein>
    <submittedName>
        <fullName evidence="1">Tautomerase enzyme</fullName>
    </submittedName>
</protein>
<name>A0A1I7C681_9HYPH</name>
<dbReference type="InterPro" id="IPR014347">
    <property type="entry name" value="Tautomerase/MIF_sf"/>
</dbReference>
<keyword evidence="2" id="KW-1185">Reference proteome</keyword>
<sequence length="129" mass="14513">MPFNKIHVPKALPTQMCRSISEQLHESLVATCGVNPSDDFTLVSRYEPEDMMFHPTFLGNRDPKATIVIEIALLGGRSDEQKEHLYKDMRQRLSNIGFEPNNSIMFLIENNSIDWSFSGAGSVKTVLGL</sequence>
<dbReference type="InterPro" id="IPR037479">
    <property type="entry name" value="Tauto_MSAD"/>
</dbReference>
<dbReference type="PANTHER" id="PTHR38460">
    <property type="entry name" value="TAUTOMERASE YOLI-RELATED"/>
    <property type="match status" value="1"/>
</dbReference>
<evidence type="ECO:0000313" key="2">
    <source>
        <dbReference type="Proteomes" id="UP000183371"/>
    </source>
</evidence>
<dbReference type="PANTHER" id="PTHR38460:SF1">
    <property type="entry name" value="TAUTOMERASE YOLI-RELATED"/>
    <property type="match status" value="1"/>
</dbReference>